<dbReference type="Gene3D" id="3.30.40.10">
    <property type="entry name" value="Zinc/RING finger domain, C3HC4 (zinc finger)"/>
    <property type="match status" value="1"/>
</dbReference>
<keyword evidence="3" id="KW-0862">Zinc</keyword>
<dbReference type="SUPFAM" id="SSF57850">
    <property type="entry name" value="RING/U-box"/>
    <property type="match status" value="1"/>
</dbReference>
<evidence type="ECO:0000256" key="3">
    <source>
        <dbReference type="ARBA" id="ARBA00022833"/>
    </source>
</evidence>
<dbReference type="SMART" id="SM00184">
    <property type="entry name" value="RING"/>
    <property type="match status" value="1"/>
</dbReference>
<dbReference type="GO" id="GO:0016567">
    <property type="term" value="P:protein ubiquitination"/>
    <property type="evidence" value="ECO:0007669"/>
    <property type="project" value="TreeGrafter"/>
</dbReference>
<proteinExistence type="predicted"/>
<evidence type="ECO:0000256" key="2">
    <source>
        <dbReference type="ARBA" id="ARBA00022771"/>
    </source>
</evidence>
<keyword evidence="2" id="KW-0863">Zinc-finger</keyword>
<keyword evidence="1" id="KW-0479">Metal-binding</keyword>
<feature type="domain" description="RING-type" evidence="4">
    <location>
        <begin position="21"/>
        <end position="62"/>
    </location>
</feature>
<dbReference type="PROSITE" id="PS50089">
    <property type="entry name" value="ZF_RING_2"/>
    <property type="match status" value="1"/>
</dbReference>
<name>A0A6C0IZB0_9ZZZZ</name>
<protein>
    <recommendedName>
        <fullName evidence="4">RING-type domain-containing protein</fullName>
    </recommendedName>
</protein>
<accession>A0A6C0IZB0</accession>
<evidence type="ECO:0000313" key="5">
    <source>
        <dbReference type="EMBL" id="QHT98684.1"/>
    </source>
</evidence>
<evidence type="ECO:0000256" key="1">
    <source>
        <dbReference type="ARBA" id="ARBA00022723"/>
    </source>
</evidence>
<dbReference type="PANTHER" id="PTHR45969">
    <property type="entry name" value="RING ZINC FINGER PROTEIN-RELATED"/>
    <property type="match status" value="1"/>
</dbReference>
<dbReference type="Pfam" id="PF13639">
    <property type="entry name" value="zf-RING_2"/>
    <property type="match status" value="1"/>
</dbReference>
<sequence>MEPINISHILNQENFPLDNTCSICLEQLDENTYTIPECNHTFHTNCIVRWFRNSNPSCPYCRSVGPEEQNQYYNRYTREGRYKLIRNFARRKNAPEDLKKLVVKLVNYNKSIRQTSKIYTNWKRSEEGLLYKQLHKKSMKMSNRSNKWQIKRKINKLKSIISNYPVIPLPIIA</sequence>
<evidence type="ECO:0000259" key="4">
    <source>
        <dbReference type="PROSITE" id="PS50089"/>
    </source>
</evidence>
<dbReference type="GO" id="GO:0008270">
    <property type="term" value="F:zinc ion binding"/>
    <property type="evidence" value="ECO:0007669"/>
    <property type="project" value="UniProtKB-KW"/>
</dbReference>
<organism evidence="5">
    <name type="scientific">viral metagenome</name>
    <dbReference type="NCBI Taxonomy" id="1070528"/>
    <lineage>
        <taxon>unclassified sequences</taxon>
        <taxon>metagenomes</taxon>
        <taxon>organismal metagenomes</taxon>
    </lineage>
</organism>
<dbReference type="AlphaFoldDB" id="A0A6C0IZB0"/>
<dbReference type="EMBL" id="MN740295">
    <property type="protein sequence ID" value="QHT98684.1"/>
    <property type="molecule type" value="Genomic_DNA"/>
</dbReference>
<dbReference type="InterPro" id="IPR001841">
    <property type="entry name" value="Znf_RING"/>
</dbReference>
<dbReference type="CDD" id="cd16448">
    <property type="entry name" value="RING-H2"/>
    <property type="match status" value="1"/>
</dbReference>
<dbReference type="InterPro" id="IPR013083">
    <property type="entry name" value="Znf_RING/FYVE/PHD"/>
</dbReference>
<reference evidence="5" key="1">
    <citation type="journal article" date="2020" name="Nature">
        <title>Giant virus diversity and host interactions through global metagenomics.</title>
        <authorList>
            <person name="Schulz F."/>
            <person name="Roux S."/>
            <person name="Paez-Espino D."/>
            <person name="Jungbluth S."/>
            <person name="Walsh D.A."/>
            <person name="Denef V.J."/>
            <person name="McMahon K.D."/>
            <person name="Konstantinidis K.T."/>
            <person name="Eloe-Fadrosh E.A."/>
            <person name="Kyrpides N.C."/>
            <person name="Woyke T."/>
        </authorList>
    </citation>
    <scope>NUCLEOTIDE SEQUENCE</scope>
    <source>
        <strain evidence="5">GVMAG-M-3300025676-16</strain>
    </source>
</reference>
<dbReference type="GO" id="GO:0061630">
    <property type="term" value="F:ubiquitin protein ligase activity"/>
    <property type="evidence" value="ECO:0007669"/>
    <property type="project" value="TreeGrafter"/>
</dbReference>
<dbReference type="PANTHER" id="PTHR45969:SF69">
    <property type="entry name" value="FINGER DOMAIN PROTEIN, PUTATIVE (AFU_ORTHOLOGUE AFUA_3G12190)-RELATED"/>
    <property type="match status" value="1"/>
</dbReference>